<dbReference type="PANTHER" id="PTHR46472">
    <property type="entry name" value="NUCLEOREDOXIN"/>
    <property type="match status" value="1"/>
</dbReference>
<proteinExistence type="predicted"/>
<evidence type="ECO:0000259" key="2">
    <source>
        <dbReference type="PROSITE" id="PS51352"/>
    </source>
</evidence>
<reference evidence="3" key="1">
    <citation type="submission" date="2021-01" db="EMBL/GenBank/DDBJ databases">
        <authorList>
            <person name="Corre E."/>
            <person name="Pelletier E."/>
            <person name="Niang G."/>
            <person name="Scheremetjew M."/>
            <person name="Finn R."/>
            <person name="Kale V."/>
            <person name="Holt S."/>
            <person name="Cochrane G."/>
            <person name="Meng A."/>
            <person name="Brown T."/>
            <person name="Cohen L."/>
        </authorList>
    </citation>
    <scope>NUCLEOTIDE SEQUENCE</scope>
    <source>
        <strain evidence="3">CCMP125</strain>
    </source>
</reference>
<dbReference type="InterPro" id="IPR012336">
    <property type="entry name" value="Thioredoxin-like_fold"/>
</dbReference>
<sequence length="491" mass="55837">MCRPTSTHHHRKSNKKQKRHHTSNKENYQSNNTDLVTMAEDAIGHQETPHSSLLRNLGPDTLLHSPTENRTAPVSQILTPGKVTLFYFSAYWCGPCKKVTPILKEWYLSMKGQREKYEDFELVYVSLDAFEKEYQFYTKDMPWWCLPFNSPIASQLSQQYNTGGGIPSLVVVDADGETILHKDAVPSIVGGHGSEFPWRPQPIMKLLPETYEQNNEILPTSQLDDKYLMIFAGGHWCEPCRGFATKLSKAYEALKQRRNDFEILYLSSDLDEDAFLDFSSSMPFGAIPYEYRDAKMNIASKYSIAQLPTVVMLGPVSPLDGYERPIINIDVRSIFEESDSSSRYLQEFPYPPQRCGDFNRTTEDINNIKAVVVFDEYCDDCEQEDVEEAMQCAAEAYHQQPQQSQGGDLKFFWVHKPTSFSQTLRGALKLPDRNSSAQSVTACTSPIMVMLDFPDNGGYYVANVNEMDEDDLTTTSILEFVKNPGPRLSIM</sequence>
<dbReference type="GO" id="GO:0004791">
    <property type="term" value="F:thioredoxin-disulfide reductase (NADPH) activity"/>
    <property type="evidence" value="ECO:0007669"/>
    <property type="project" value="TreeGrafter"/>
</dbReference>
<dbReference type="InterPro" id="IPR036249">
    <property type="entry name" value="Thioredoxin-like_sf"/>
</dbReference>
<dbReference type="GO" id="GO:0005634">
    <property type="term" value="C:nucleus"/>
    <property type="evidence" value="ECO:0007669"/>
    <property type="project" value="TreeGrafter"/>
</dbReference>
<feature type="compositionally biased region" description="Basic residues" evidence="1">
    <location>
        <begin position="1"/>
        <end position="22"/>
    </location>
</feature>
<dbReference type="AlphaFoldDB" id="A0A7S2VFJ4"/>
<feature type="region of interest" description="Disordered" evidence="1">
    <location>
        <begin position="47"/>
        <end position="68"/>
    </location>
</feature>
<feature type="domain" description="Thioredoxin" evidence="2">
    <location>
        <begin position="52"/>
        <end position="208"/>
    </location>
</feature>
<dbReference type="GO" id="GO:0030178">
    <property type="term" value="P:negative regulation of Wnt signaling pathway"/>
    <property type="evidence" value="ECO:0007669"/>
    <property type="project" value="TreeGrafter"/>
</dbReference>
<dbReference type="InterPro" id="IPR013766">
    <property type="entry name" value="Thioredoxin_domain"/>
</dbReference>
<dbReference type="GO" id="GO:0031397">
    <property type="term" value="P:negative regulation of protein ubiquitination"/>
    <property type="evidence" value="ECO:0007669"/>
    <property type="project" value="TreeGrafter"/>
</dbReference>
<dbReference type="Pfam" id="PF13905">
    <property type="entry name" value="Thioredoxin_8"/>
    <property type="match status" value="2"/>
</dbReference>
<protein>
    <recommendedName>
        <fullName evidence="2">Thioredoxin domain-containing protein</fullName>
    </recommendedName>
</protein>
<evidence type="ECO:0000313" key="3">
    <source>
        <dbReference type="EMBL" id="CAD9949856.1"/>
    </source>
</evidence>
<name>A0A7S2VFJ4_9STRA</name>
<dbReference type="Gene3D" id="3.40.30.10">
    <property type="entry name" value="Glutaredoxin"/>
    <property type="match status" value="2"/>
</dbReference>
<dbReference type="PROSITE" id="PS51352">
    <property type="entry name" value="THIOREDOXIN_2"/>
    <property type="match status" value="1"/>
</dbReference>
<evidence type="ECO:0000256" key="1">
    <source>
        <dbReference type="SAM" id="MobiDB-lite"/>
    </source>
</evidence>
<feature type="region of interest" description="Disordered" evidence="1">
    <location>
        <begin position="1"/>
        <end position="32"/>
    </location>
</feature>
<gene>
    <name evidence="3" type="ORF">APAL1065_LOCUS4792</name>
</gene>
<dbReference type="EMBL" id="HBHT01007201">
    <property type="protein sequence ID" value="CAD9949856.1"/>
    <property type="molecule type" value="Transcribed_RNA"/>
</dbReference>
<organism evidence="3">
    <name type="scientific">Entomoneis paludosa</name>
    <dbReference type="NCBI Taxonomy" id="265537"/>
    <lineage>
        <taxon>Eukaryota</taxon>
        <taxon>Sar</taxon>
        <taxon>Stramenopiles</taxon>
        <taxon>Ochrophyta</taxon>
        <taxon>Bacillariophyta</taxon>
        <taxon>Bacillariophyceae</taxon>
        <taxon>Bacillariophycidae</taxon>
        <taxon>Entomoneidaceae</taxon>
        <taxon>Entomoneis</taxon>
    </lineage>
</organism>
<dbReference type="SUPFAM" id="SSF52833">
    <property type="entry name" value="Thioredoxin-like"/>
    <property type="match status" value="2"/>
</dbReference>
<dbReference type="PANTHER" id="PTHR46472:SF1">
    <property type="entry name" value="NUCLEOREDOXIN"/>
    <property type="match status" value="1"/>
</dbReference>
<accession>A0A7S2VFJ4</accession>